<evidence type="ECO:0000313" key="2">
    <source>
        <dbReference type="Proteomes" id="UP001234989"/>
    </source>
</evidence>
<reference evidence="1" key="1">
    <citation type="submission" date="2023-08" db="EMBL/GenBank/DDBJ databases">
        <title>A de novo genome assembly of Solanum verrucosum Schlechtendal, a Mexican diploid species geographically isolated from the other diploid A-genome species in potato relatives.</title>
        <authorList>
            <person name="Hosaka K."/>
        </authorList>
    </citation>
    <scope>NUCLEOTIDE SEQUENCE</scope>
    <source>
        <tissue evidence="1">Young leaves</tissue>
    </source>
</reference>
<gene>
    <name evidence="1" type="ORF">MTR67_035712</name>
</gene>
<dbReference type="Proteomes" id="UP001234989">
    <property type="component" value="Chromosome 8"/>
</dbReference>
<sequence length="338" mass="38019">MAFRKSGDFSYNDSTGVVSAYRSHVGSITRHKFKKSGLDGSEYFTSLETIRNNNSHTMVVTSTPRGNLASVFFGESSQIGSNFGESEDSMDSPTSMNVNALMADSTDMNEKFAMMEQTLKTLKKFVDDKNLHIAQLMNKLEAFTPGELSHVPTCPPGFDQQNKDIEESLTKSLTPTEVDFPMKTLEGSLEIDDHEENEVDGKIRVGLPIGDVKSNTLIHVIDAKISYHLLLGHPWVHENRVVPSTLHQYMKYMKDCEVVKIDVDINLFTKTESYFAYAKFYLDSGRSNMEAHVKADSIDLEDCKVQWVGIKMSKKRMEEVSIKLSPSKVVMQTNIDNE</sequence>
<dbReference type="PANTHER" id="PTHR33240:SF15">
    <property type="entry name" value="GAG-PRO-LIKE PROTEIN"/>
    <property type="match status" value="1"/>
</dbReference>
<accession>A0AAF0UAE1</accession>
<keyword evidence="2" id="KW-1185">Reference proteome</keyword>
<evidence type="ECO:0000313" key="1">
    <source>
        <dbReference type="EMBL" id="WMV42327.1"/>
    </source>
</evidence>
<dbReference type="EMBL" id="CP133619">
    <property type="protein sequence ID" value="WMV42327.1"/>
    <property type="molecule type" value="Genomic_DNA"/>
</dbReference>
<protein>
    <submittedName>
        <fullName evidence="1">Uncharacterized protein</fullName>
    </submittedName>
</protein>
<name>A0AAF0UAE1_SOLVR</name>
<dbReference type="PANTHER" id="PTHR33240">
    <property type="entry name" value="OS08G0508500 PROTEIN"/>
    <property type="match status" value="1"/>
</dbReference>
<dbReference type="AlphaFoldDB" id="A0AAF0UAE1"/>
<organism evidence="1 2">
    <name type="scientific">Solanum verrucosum</name>
    <dbReference type="NCBI Taxonomy" id="315347"/>
    <lineage>
        <taxon>Eukaryota</taxon>
        <taxon>Viridiplantae</taxon>
        <taxon>Streptophyta</taxon>
        <taxon>Embryophyta</taxon>
        <taxon>Tracheophyta</taxon>
        <taxon>Spermatophyta</taxon>
        <taxon>Magnoliopsida</taxon>
        <taxon>eudicotyledons</taxon>
        <taxon>Gunneridae</taxon>
        <taxon>Pentapetalae</taxon>
        <taxon>asterids</taxon>
        <taxon>lamiids</taxon>
        <taxon>Solanales</taxon>
        <taxon>Solanaceae</taxon>
        <taxon>Solanoideae</taxon>
        <taxon>Solaneae</taxon>
        <taxon>Solanum</taxon>
    </lineage>
</organism>
<proteinExistence type="predicted"/>